<name>A0ABR4FZ14_9EURO</name>
<accession>A0ABR4FZ14</accession>
<dbReference type="Proteomes" id="UP001610563">
    <property type="component" value="Unassembled WGS sequence"/>
</dbReference>
<evidence type="ECO:0000313" key="2">
    <source>
        <dbReference type="EMBL" id="KAL2788232.1"/>
    </source>
</evidence>
<feature type="transmembrane region" description="Helical" evidence="1">
    <location>
        <begin position="41"/>
        <end position="63"/>
    </location>
</feature>
<keyword evidence="1" id="KW-1133">Transmembrane helix</keyword>
<comment type="caution">
    <text evidence="2">The sequence shown here is derived from an EMBL/GenBank/DDBJ whole genome shotgun (WGS) entry which is preliminary data.</text>
</comment>
<reference evidence="2 3" key="1">
    <citation type="submission" date="2024-07" db="EMBL/GenBank/DDBJ databases">
        <title>Section-level genome sequencing and comparative genomics of Aspergillus sections Usti and Cavernicolus.</title>
        <authorList>
            <consortium name="Lawrence Berkeley National Laboratory"/>
            <person name="Nybo J.L."/>
            <person name="Vesth T.C."/>
            <person name="Theobald S."/>
            <person name="Frisvad J.C."/>
            <person name="Larsen T.O."/>
            <person name="Kjaerboelling I."/>
            <person name="Rothschild-Mancinelli K."/>
            <person name="Lyhne E.K."/>
            <person name="Kogle M.E."/>
            <person name="Barry K."/>
            <person name="Clum A."/>
            <person name="Na H."/>
            <person name="Ledsgaard L."/>
            <person name="Lin J."/>
            <person name="Lipzen A."/>
            <person name="Kuo A."/>
            <person name="Riley R."/>
            <person name="Mondo S."/>
            <person name="Labutti K."/>
            <person name="Haridas S."/>
            <person name="Pangalinan J."/>
            <person name="Salamov A.A."/>
            <person name="Simmons B.A."/>
            <person name="Magnuson J.K."/>
            <person name="Chen J."/>
            <person name="Drula E."/>
            <person name="Henrissat B."/>
            <person name="Wiebenga A."/>
            <person name="Lubbers R.J."/>
            <person name="Gomes A.C."/>
            <person name="Makela M.R."/>
            <person name="Stajich J."/>
            <person name="Grigoriev I.V."/>
            <person name="Mortensen U.H."/>
            <person name="De Vries R.P."/>
            <person name="Baker S.E."/>
            <person name="Andersen M.R."/>
        </authorList>
    </citation>
    <scope>NUCLEOTIDE SEQUENCE [LARGE SCALE GENOMIC DNA]</scope>
    <source>
        <strain evidence="2 3">CBS 209.92</strain>
    </source>
</reference>
<keyword evidence="3" id="KW-1185">Reference proteome</keyword>
<dbReference type="EMBL" id="JBFTWV010000083">
    <property type="protein sequence ID" value="KAL2788232.1"/>
    <property type="molecule type" value="Genomic_DNA"/>
</dbReference>
<sequence length="92" mass="10340">MTRILSASFHGRLDQEVDVTQQSHWPGNCRARLREFRGSPFTIYMTLFALGLVEPSGGIYSYISTTLCLRRAAYACWASQSGRGACRINLHL</sequence>
<organism evidence="2 3">
    <name type="scientific">Aspergillus keveii</name>
    <dbReference type="NCBI Taxonomy" id="714993"/>
    <lineage>
        <taxon>Eukaryota</taxon>
        <taxon>Fungi</taxon>
        <taxon>Dikarya</taxon>
        <taxon>Ascomycota</taxon>
        <taxon>Pezizomycotina</taxon>
        <taxon>Eurotiomycetes</taxon>
        <taxon>Eurotiomycetidae</taxon>
        <taxon>Eurotiales</taxon>
        <taxon>Aspergillaceae</taxon>
        <taxon>Aspergillus</taxon>
        <taxon>Aspergillus subgen. Nidulantes</taxon>
    </lineage>
</organism>
<keyword evidence="1" id="KW-0472">Membrane</keyword>
<proteinExistence type="predicted"/>
<keyword evidence="1" id="KW-0812">Transmembrane</keyword>
<evidence type="ECO:0000256" key="1">
    <source>
        <dbReference type="SAM" id="Phobius"/>
    </source>
</evidence>
<evidence type="ECO:0000313" key="3">
    <source>
        <dbReference type="Proteomes" id="UP001610563"/>
    </source>
</evidence>
<protein>
    <submittedName>
        <fullName evidence="2">Uncharacterized protein</fullName>
    </submittedName>
</protein>
<gene>
    <name evidence="2" type="ORF">BJX66DRAFT_263855</name>
</gene>